<sequence length="53" mass="5546">MTLDQIYFARPVPRFSNFRTPIQGLFLCGSGAHPGGGVTGAPGRLAALSALEE</sequence>
<dbReference type="EMBL" id="JAHQIW010003127">
    <property type="protein sequence ID" value="KAJ1357420.1"/>
    <property type="molecule type" value="Genomic_DNA"/>
</dbReference>
<dbReference type="PANTHER" id="PTHR10668">
    <property type="entry name" value="PHYTOENE DEHYDROGENASE"/>
    <property type="match status" value="1"/>
</dbReference>
<name>A0AAD5R0K6_PARTN</name>
<dbReference type="Proteomes" id="UP001196413">
    <property type="component" value="Unassembled WGS sequence"/>
</dbReference>
<reference evidence="3" key="1">
    <citation type="submission" date="2021-06" db="EMBL/GenBank/DDBJ databases">
        <title>Parelaphostrongylus tenuis whole genome reference sequence.</title>
        <authorList>
            <person name="Garwood T.J."/>
            <person name="Larsen P.A."/>
            <person name="Fountain-Jones N.M."/>
            <person name="Garbe J.R."/>
            <person name="Macchietto M.G."/>
            <person name="Kania S.A."/>
            <person name="Gerhold R.W."/>
            <person name="Richards J.E."/>
            <person name="Wolf T.M."/>
        </authorList>
    </citation>
    <scope>NUCLEOTIDE SEQUENCE</scope>
    <source>
        <strain evidence="3">MNPRO001-30</strain>
        <tissue evidence="3">Meninges</tissue>
    </source>
</reference>
<comment type="similarity">
    <text evidence="1">Belongs to the carotenoid/retinoid oxidoreductase family.</text>
</comment>
<evidence type="ECO:0000313" key="3">
    <source>
        <dbReference type="EMBL" id="KAJ1367380.1"/>
    </source>
</evidence>
<keyword evidence="4" id="KW-1185">Reference proteome</keyword>
<dbReference type="PANTHER" id="PTHR10668:SF103">
    <property type="entry name" value="PYRIDINE NUCLEOTIDE-DISULFIDE OXIDOREDUCTASE DOMAIN-CONTAINING PROTEIN 2"/>
    <property type="match status" value="1"/>
</dbReference>
<proteinExistence type="inferred from homology"/>
<dbReference type="EMBL" id="JAHQIW010005875">
    <property type="protein sequence ID" value="KAJ1367380.1"/>
    <property type="molecule type" value="Genomic_DNA"/>
</dbReference>
<organism evidence="3 4">
    <name type="scientific">Parelaphostrongylus tenuis</name>
    <name type="common">Meningeal worm</name>
    <dbReference type="NCBI Taxonomy" id="148309"/>
    <lineage>
        <taxon>Eukaryota</taxon>
        <taxon>Metazoa</taxon>
        <taxon>Ecdysozoa</taxon>
        <taxon>Nematoda</taxon>
        <taxon>Chromadorea</taxon>
        <taxon>Rhabditida</taxon>
        <taxon>Rhabditina</taxon>
        <taxon>Rhabditomorpha</taxon>
        <taxon>Strongyloidea</taxon>
        <taxon>Metastrongylidae</taxon>
        <taxon>Parelaphostrongylus</taxon>
    </lineage>
</organism>
<evidence type="ECO:0000256" key="1">
    <source>
        <dbReference type="ARBA" id="ARBA00006046"/>
    </source>
</evidence>
<evidence type="ECO:0000313" key="2">
    <source>
        <dbReference type="EMBL" id="KAJ1357420.1"/>
    </source>
</evidence>
<gene>
    <name evidence="3" type="primary">PYROXD2_2</name>
    <name evidence="2" type="synonym">PYROXD2_1</name>
    <name evidence="2" type="ORF">KIN20_015564</name>
    <name evidence="3" type="ORF">KIN20_028280</name>
</gene>
<dbReference type="AlphaFoldDB" id="A0AAD5R0K6"/>
<evidence type="ECO:0000313" key="4">
    <source>
        <dbReference type="Proteomes" id="UP001196413"/>
    </source>
</evidence>
<protein>
    <submittedName>
        <fullName evidence="3">Pyridine nucleotide-disulfide oxidoreductase domain-containing protein 2</fullName>
    </submittedName>
</protein>
<comment type="caution">
    <text evidence="3">The sequence shown here is derived from an EMBL/GenBank/DDBJ whole genome shotgun (WGS) entry which is preliminary data.</text>
</comment>
<accession>A0AAD5R0K6</accession>